<evidence type="ECO:0000256" key="2">
    <source>
        <dbReference type="ARBA" id="ARBA00007292"/>
    </source>
</evidence>
<dbReference type="Proteomes" id="UP001369086">
    <property type="component" value="Unassembled WGS sequence"/>
</dbReference>
<evidence type="ECO:0000259" key="8">
    <source>
        <dbReference type="SMART" id="SM00328"/>
    </source>
</evidence>
<organism evidence="10 11">
    <name type="scientific">Huso huso</name>
    <name type="common">Beluga</name>
    <name type="synonym">Acipenser huso</name>
    <dbReference type="NCBI Taxonomy" id="61971"/>
    <lineage>
        <taxon>Eukaryota</taxon>
        <taxon>Metazoa</taxon>
        <taxon>Chordata</taxon>
        <taxon>Craniata</taxon>
        <taxon>Vertebrata</taxon>
        <taxon>Euteleostomi</taxon>
        <taxon>Actinopterygii</taxon>
        <taxon>Chondrostei</taxon>
        <taxon>Acipenseriformes</taxon>
        <taxon>Acipenseridae</taxon>
        <taxon>Huso</taxon>
    </lineage>
</organism>
<dbReference type="PANTHER" id="PTHR10504">
    <property type="entry name" value="BACTERICIDAL PERMEABILITY-INCREASING BPI PROTEIN-RELATED"/>
    <property type="match status" value="1"/>
</dbReference>
<evidence type="ECO:0000256" key="5">
    <source>
        <dbReference type="ARBA" id="ARBA00023157"/>
    </source>
</evidence>
<comment type="caution">
    <text evidence="10">The sequence shown here is derived from an EMBL/GenBank/DDBJ whole genome shotgun (WGS) entry which is preliminary data.</text>
</comment>
<dbReference type="EMBL" id="JAHFZB010000018">
    <property type="protein sequence ID" value="KAK6479536.1"/>
    <property type="molecule type" value="Genomic_DNA"/>
</dbReference>
<dbReference type="InterPro" id="IPR001124">
    <property type="entry name" value="Lipid-bd_serum_glycop_C"/>
</dbReference>
<feature type="domain" description="Lipid-binding serum glycoprotein C-terminal" evidence="9">
    <location>
        <begin position="391"/>
        <end position="590"/>
    </location>
</feature>
<reference evidence="10 11" key="1">
    <citation type="submission" date="2021-05" db="EMBL/GenBank/DDBJ databases">
        <authorList>
            <person name="Zahm M."/>
            <person name="Klopp C."/>
            <person name="Cabau C."/>
            <person name="Kuhl H."/>
            <person name="Suciu R."/>
            <person name="Ciorpac M."/>
            <person name="Holostenco D."/>
            <person name="Gessner J."/>
            <person name="Wuertz S."/>
            <person name="Hohne C."/>
            <person name="Stock M."/>
            <person name="Gislard M."/>
            <person name="Lluch J."/>
            <person name="Milhes M."/>
            <person name="Lampietro C."/>
            <person name="Lopez Roques C."/>
            <person name="Donnadieu C."/>
            <person name="Du K."/>
            <person name="Schartl M."/>
            <person name="Guiguen Y."/>
        </authorList>
    </citation>
    <scope>NUCLEOTIDE SEQUENCE [LARGE SCALE GENOMIC DNA]</scope>
    <source>
        <strain evidence="10">Hh-F2</strain>
        <tissue evidence="10">Blood</tissue>
    </source>
</reference>
<dbReference type="PANTHER" id="PTHR10504:SF16">
    <property type="entry name" value="PHOSPHOLIPID TRANSFER PROTEIN"/>
    <property type="match status" value="1"/>
</dbReference>
<dbReference type="PROSITE" id="PS00400">
    <property type="entry name" value="LBP_BPI_CETP"/>
    <property type="match status" value="1"/>
</dbReference>
<dbReference type="InterPro" id="IPR032942">
    <property type="entry name" value="BPI/LBP/Plunc"/>
</dbReference>
<dbReference type="InterPro" id="IPR017954">
    <property type="entry name" value="Lipid-bd_serum_glycop_CS"/>
</dbReference>
<dbReference type="SUPFAM" id="SSF55394">
    <property type="entry name" value="Bactericidal permeability-increasing protein, BPI"/>
    <property type="match status" value="2"/>
</dbReference>
<evidence type="ECO:0000256" key="3">
    <source>
        <dbReference type="ARBA" id="ARBA00022525"/>
    </source>
</evidence>
<dbReference type="Gene3D" id="3.15.10.10">
    <property type="entry name" value="Bactericidal permeability-increasing protein, domain 1"/>
    <property type="match status" value="1"/>
</dbReference>
<keyword evidence="11" id="KW-1185">Reference proteome</keyword>
<gene>
    <name evidence="10" type="ORF">HHUSO_G20298</name>
</gene>
<evidence type="ECO:0000259" key="9">
    <source>
        <dbReference type="SMART" id="SM00329"/>
    </source>
</evidence>
<comment type="similarity">
    <text evidence="2">Belongs to the BPI/LBP/Plunc superfamily. BPI/LBP family.</text>
</comment>
<comment type="subcellular location">
    <subcellularLocation>
        <location evidence="1">Secreted</location>
    </subcellularLocation>
</comment>
<keyword evidence="6" id="KW-0325">Glycoprotein</keyword>
<dbReference type="Pfam" id="PF02886">
    <property type="entry name" value="LBP_BPI_CETP_C"/>
    <property type="match status" value="1"/>
</dbReference>
<evidence type="ECO:0000313" key="11">
    <source>
        <dbReference type="Proteomes" id="UP001369086"/>
    </source>
</evidence>
<evidence type="ECO:0000313" key="10">
    <source>
        <dbReference type="EMBL" id="KAK6479536.1"/>
    </source>
</evidence>
<dbReference type="Gene3D" id="3.15.20.10">
    <property type="entry name" value="Bactericidal permeability-increasing protein, domain 2"/>
    <property type="match status" value="1"/>
</dbReference>
<protein>
    <submittedName>
        <fullName evidence="10">Phospholipid transfer protein-like</fullName>
    </submittedName>
</protein>
<keyword evidence="5" id="KW-1015">Disulfide bond</keyword>
<feature type="region of interest" description="Disordered" evidence="7">
    <location>
        <begin position="18"/>
        <end position="43"/>
    </location>
</feature>
<feature type="domain" description="Lipid-binding serum glycoprotein N-terminal" evidence="8">
    <location>
        <begin position="158"/>
        <end position="376"/>
    </location>
</feature>
<evidence type="ECO:0000256" key="7">
    <source>
        <dbReference type="SAM" id="MobiDB-lite"/>
    </source>
</evidence>
<dbReference type="SMART" id="SM00328">
    <property type="entry name" value="BPI1"/>
    <property type="match status" value="1"/>
</dbReference>
<dbReference type="InterPro" id="IPR017943">
    <property type="entry name" value="Bactericidal_perm-incr_a/b_dom"/>
</dbReference>
<keyword evidence="4" id="KW-0732">Signal</keyword>
<dbReference type="InterPro" id="IPR017942">
    <property type="entry name" value="Lipid-bd_serum_glycop_N"/>
</dbReference>
<sequence length="634" mass="70815">MKSNRCLVKPRDCASEREGQLAAQLSQSADPRSECQGGELSSRSPVFKEPLWARQALWFCRSPLHPQALPALLLFWDGNNKYRQRLQRDWFAGGCLVLPNDLIAALRKGSSFTPAQQPLHYNGTGKEPEDMAQWRAAVFILVSVIAMATAFTPGCKIRITAKGLELLKQESLKFVEEELENITIPDLSGKEGRFQYTINNVRITELNLTSSDLRFQPDFGLVFEVHNSSISLNFMRRIFYWFFTDAGSINASAEGVNIHTAVRLSKDSLGRLKISNISCDAAVGKMRAEFSGTLKLVYDLLATFITTGMRFLLNQQICPVLNNAGLVLLNSLLDTVPVRTKVDKYVGIDYSLLSDPVVTSENLDMDFRGMFFELQNENDTLVNYAVEPVIREYDRMVYLSLSEYFFDSGMLSYFKAGVLNIRISHDKMPKDLEMLLRTSYFGTIMLLNPSIAEAPMSLELEVTTAPRCVIKPSGTSVSVTAVVSILLLPPGQEPAQLSSMTMECKMSAKVSMKGKKLVLHMDLRRFKIFSNQSALESLALIPLQTPLKTLLQLAVMPIINDWTKKGVQIPLPEGMDFTEEVVENHMCVSSSRLCSLLSPPPPPGFITIGANLHFSKGLREVIERNRAEPKSLTN</sequence>
<name>A0ABR0Z4H4_HUSHU</name>
<dbReference type="CDD" id="cd00025">
    <property type="entry name" value="BPI1"/>
    <property type="match status" value="1"/>
</dbReference>
<evidence type="ECO:0000256" key="4">
    <source>
        <dbReference type="ARBA" id="ARBA00022729"/>
    </source>
</evidence>
<evidence type="ECO:0000256" key="1">
    <source>
        <dbReference type="ARBA" id="ARBA00004613"/>
    </source>
</evidence>
<keyword evidence="3" id="KW-0964">Secreted</keyword>
<proteinExistence type="inferred from homology"/>
<evidence type="ECO:0000256" key="6">
    <source>
        <dbReference type="ARBA" id="ARBA00023180"/>
    </source>
</evidence>
<dbReference type="Pfam" id="PF01273">
    <property type="entry name" value="LBP_BPI_CETP"/>
    <property type="match status" value="1"/>
</dbReference>
<dbReference type="SMART" id="SM00329">
    <property type="entry name" value="BPI2"/>
    <property type="match status" value="1"/>
</dbReference>
<accession>A0ABR0Z4H4</accession>